<sequence length="167" mass="18037">MLSATRLQCSLSSLSLQPPFINTSLSLCIICIACFLLYNCYLACSLASLFLLIIYSASVCSYLCCCLACESLTCLRQSNSSLQRCCLSLRRDCWSCWNLVARPSLCLMIAPQSVSSATISILYVDENTFSGSSGWEGYLASLEGRESAHVVGLAEGEVWHGGAKAQG</sequence>
<dbReference type="AlphaFoldDB" id="A0A8J8SW01"/>
<protein>
    <submittedName>
        <fullName evidence="2">Uncharacterized protein</fullName>
    </submittedName>
</protein>
<evidence type="ECO:0000256" key="1">
    <source>
        <dbReference type="SAM" id="Phobius"/>
    </source>
</evidence>
<keyword evidence="1" id="KW-0812">Transmembrane</keyword>
<reference evidence="2" key="1">
    <citation type="submission" date="2019-06" db="EMBL/GenBank/DDBJ databases">
        <authorList>
            <person name="Zheng W."/>
        </authorList>
    </citation>
    <scope>NUCLEOTIDE SEQUENCE</scope>
    <source>
        <strain evidence="2">QDHG01</strain>
    </source>
</reference>
<keyword evidence="3" id="KW-1185">Reference proteome</keyword>
<name>A0A8J8SW01_HALGN</name>
<organism evidence="2 3">
    <name type="scientific">Halteria grandinella</name>
    <dbReference type="NCBI Taxonomy" id="5974"/>
    <lineage>
        <taxon>Eukaryota</taxon>
        <taxon>Sar</taxon>
        <taxon>Alveolata</taxon>
        <taxon>Ciliophora</taxon>
        <taxon>Intramacronucleata</taxon>
        <taxon>Spirotrichea</taxon>
        <taxon>Stichotrichia</taxon>
        <taxon>Sporadotrichida</taxon>
        <taxon>Halteriidae</taxon>
        <taxon>Halteria</taxon>
    </lineage>
</organism>
<evidence type="ECO:0000313" key="2">
    <source>
        <dbReference type="EMBL" id="TNV72917.1"/>
    </source>
</evidence>
<proteinExistence type="predicted"/>
<evidence type="ECO:0000313" key="3">
    <source>
        <dbReference type="Proteomes" id="UP000785679"/>
    </source>
</evidence>
<keyword evidence="1" id="KW-0472">Membrane</keyword>
<accession>A0A8J8SW01</accession>
<gene>
    <name evidence="2" type="ORF">FGO68_gene6017</name>
</gene>
<feature type="transmembrane region" description="Helical" evidence="1">
    <location>
        <begin position="49"/>
        <end position="73"/>
    </location>
</feature>
<dbReference type="Proteomes" id="UP000785679">
    <property type="component" value="Unassembled WGS sequence"/>
</dbReference>
<keyword evidence="1" id="KW-1133">Transmembrane helix</keyword>
<feature type="transmembrane region" description="Helical" evidence="1">
    <location>
        <begin position="20"/>
        <end position="42"/>
    </location>
</feature>
<dbReference type="EMBL" id="RRYP01020468">
    <property type="protein sequence ID" value="TNV72917.1"/>
    <property type="molecule type" value="Genomic_DNA"/>
</dbReference>
<comment type="caution">
    <text evidence="2">The sequence shown here is derived from an EMBL/GenBank/DDBJ whole genome shotgun (WGS) entry which is preliminary data.</text>
</comment>